<keyword evidence="1" id="KW-0812">Transmembrane</keyword>
<dbReference type="AlphaFoldDB" id="A0A1I1HP77"/>
<keyword evidence="1" id="KW-1133">Transmembrane helix</keyword>
<evidence type="ECO:0000256" key="1">
    <source>
        <dbReference type="SAM" id="Phobius"/>
    </source>
</evidence>
<protein>
    <recommendedName>
        <fullName evidence="4">Small integral membrane protein</fullName>
    </recommendedName>
</protein>
<dbReference type="STRING" id="1225127.SAMN05661030_0430"/>
<proteinExistence type="predicted"/>
<feature type="transmembrane region" description="Helical" evidence="1">
    <location>
        <begin position="6"/>
        <end position="39"/>
    </location>
</feature>
<name>A0A1I1HP77_9ACTN</name>
<keyword evidence="1" id="KW-0472">Membrane</keyword>
<organism evidence="2 3">
    <name type="scientific">Klenkia taihuensis</name>
    <dbReference type="NCBI Taxonomy" id="1225127"/>
    <lineage>
        <taxon>Bacteria</taxon>
        <taxon>Bacillati</taxon>
        <taxon>Actinomycetota</taxon>
        <taxon>Actinomycetes</taxon>
        <taxon>Geodermatophilales</taxon>
        <taxon>Geodermatophilaceae</taxon>
        <taxon>Klenkia</taxon>
    </lineage>
</organism>
<reference evidence="3" key="1">
    <citation type="submission" date="2016-10" db="EMBL/GenBank/DDBJ databases">
        <authorList>
            <person name="Varghese N."/>
            <person name="Submissions S."/>
        </authorList>
    </citation>
    <scope>NUCLEOTIDE SEQUENCE [LARGE SCALE GENOMIC DNA]</scope>
    <source>
        <strain evidence="3">DSM 45962</strain>
    </source>
</reference>
<evidence type="ECO:0000313" key="2">
    <source>
        <dbReference type="EMBL" id="SFC22830.1"/>
    </source>
</evidence>
<sequence length="64" mass="6470">MRPSTVGLLVGMVLGLAGAFGGFGAFVLVAVLAALGFVAGKVVEGQLDLSSLLGPGDRGRRRDR</sequence>
<evidence type="ECO:0008006" key="4">
    <source>
        <dbReference type="Google" id="ProtNLM"/>
    </source>
</evidence>
<evidence type="ECO:0000313" key="3">
    <source>
        <dbReference type="Proteomes" id="UP000199022"/>
    </source>
</evidence>
<keyword evidence="3" id="KW-1185">Reference proteome</keyword>
<gene>
    <name evidence="2" type="ORF">SAMN05661030_0430</name>
</gene>
<dbReference type="Proteomes" id="UP000199022">
    <property type="component" value="Unassembled WGS sequence"/>
</dbReference>
<accession>A0A1I1HP77</accession>
<dbReference type="EMBL" id="FOMD01000001">
    <property type="protein sequence ID" value="SFC22830.1"/>
    <property type="molecule type" value="Genomic_DNA"/>
</dbReference>
<dbReference type="RefSeq" id="WP_091554187.1">
    <property type="nucleotide sequence ID" value="NZ_BNAC01000002.1"/>
</dbReference>